<dbReference type="EMBL" id="JAJJMB010008951">
    <property type="protein sequence ID" value="KAI3918865.1"/>
    <property type="molecule type" value="Genomic_DNA"/>
</dbReference>
<keyword evidence="1" id="KW-0677">Repeat</keyword>
<dbReference type="InterPro" id="IPR004088">
    <property type="entry name" value="KH_dom_type_1"/>
</dbReference>
<keyword evidence="2" id="KW-0694">RNA-binding</keyword>
<dbReference type="AlphaFoldDB" id="A0AAD4XJH3"/>
<dbReference type="PANTHER" id="PTHR10288">
    <property type="entry name" value="KH DOMAIN CONTAINING RNA BINDING PROTEIN"/>
    <property type="match status" value="1"/>
</dbReference>
<evidence type="ECO:0000259" key="3">
    <source>
        <dbReference type="SMART" id="SM00322"/>
    </source>
</evidence>
<keyword evidence="5" id="KW-1185">Reference proteome</keyword>
<dbReference type="SUPFAM" id="SSF54791">
    <property type="entry name" value="Eukaryotic type KH-domain (KH-domain type I)"/>
    <property type="match status" value="2"/>
</dbReference>
<dbReference type="GO" id="GO:0003723">
    <property type="term" value="F:RNA binding"/>
    <property type="evidence" value="ECO:0007669"/>
    <property type="project" value="UniProtKB-UniRule"/>
</dbReference>
<dbReference type="Gene3D" id="3.30.1370.10">
    <property type="entry name" value="K Homology domain, type 1"/>
    <property type="match status" value="2"/>
</dbReference>
<dbReference type="InterPro" id="IPR004087">
    <property type="entry name" value="KH_dom"/>
</dbReference>
<dbReference type="InterPro" id="IPR036612">
    <property type="entry name" value="KH_dom_type_1_sf"/>
</dbReference>
<dbReference type="SMART" id="SM00322">
    <property type="entry name" value="KH"/>
    <property type="match status" value="2"/>
</dbReference>
<protein>
    <recommendedName>
        <fullName evidence="3">K Homology domain-containing protein</fullName>
    </recommendedName>
</protein>
<evidence type="ECO:0000256" key="1">
    <source>
        <dbReference type="ARBA" id="ARBA00022737"/>
    </source>
</evidence>
<feature type="domain" description="K Homology" evidence="3">
    <location>
        <begin position="139"/>
        <end position="195"/>
    </location>
</feature>
<dbReference type="Pfam" id="PF00013">
    <property type="entry name" value="KH_1"/>
    <property type="match status" value="2"/>
</dbReference>
<evidence type="ECO:0000256" key="2">
    <source>
        <dbReference type="PROSITE-ProRule" id="PRU00117"/>
    </source>
</evidence>
<evidence type="ECO:0000313" key="4">
    <source>
        <dbReference type="EMBL" id="KAI3918865.1"/>
    </source>
</evidence>
<evidence type="ECO:0000313" key="5">
    <source>
        <dbReference type="Proteomes" id="UP001202328"/>
    </source>
</evidence>
<gene>
    <name evidence="4" type="ORF">MKW98_017313</name>
</gene>
<name>A0AAD4XJH3_9MAGN</name>
<sequence length="207" mass="22892">MFHLMKSKMLNKNIKKPLLNSSIALKLNIQGTKTLLQDSPLLFHQIGRMPSSGSGSGSIPVSRKISKTKKIEIPNSRVADIVSKSGETIRHLQLQSGAKIQVTRDMDIDPDEQTRLVTLMGTPEEISKAEQLITDLLSKVGLITGKYGRTIRSIQSKLIPLRPLPGDTSTERTVYIDGTTEQIEAAKQLINEVVSEVTQPEQTQLEH</sequence>
<organism evidence="4 5">
    <name type="scientific">Papaver atlanticum</name>
    <dbReference type="NCBI Taxonomy" id="357466"/>
    <lineage>
        <taxon>Eukaryota</taxon>
        <taxon>Viridiplantae</taxon>
        <taxon>Streptophyta</taxon>
        <taxon>Embryophyta</taxon>
        <taxon>Tracheophyta</taxon>
        <taxon>Spermatophyta</taxon>
        <taxon>Magnoliopsida</taxon>
        <taxon>Ranunculales</taxon>
        <taxon>Papaveraceae</taxon>
        <taxon>Papaveroideae</taxon>
        <taxon>Papaver</taxon>
    </lineage>
</organism>
<proteinExistence type="predicted"/>
<feature type="domain" description="K Homology" evidence="3">
    <location>
        <begin position="65"/>
        <end position="138"/>
    </location>
</feature>
<dbReference type="PROSITE" id="PS50084">
    <property type="entry name" value="KH_TYPE_1"/>
    <property type="match status" value="2"/>
</dbReference>
<comment type="caution">
    <text evidence="4">The sequence shown here is derived from an EMBL/GenBank/DDBJ whole genome shotgun (WGS) entry which is preliminary data.</text>
</comment>
<accession>A0AAD4XJH3</accession>
<dbReference type="Proteomes" id="UP001202328">
    <property type="component" value="Unassembled WGS sequence"/>
</dbReference>
<reference evidence="4" key="1">
    <citation type="submission" date="2022-04" db="EMBL/GenBank/DDBJ databases">
        <title>A functionally conserved STORR gene fusion in Papaver species that diverged 16.8 million years ago.</title>
        <authorList>
            <person name="Catania T."/>
        </authorList>
    </citation>
    <scope>NUCLEOTIDE SEQUENCE</scope>
    <source>
        <strain evidence="4">S-188037</strain>
    </source>
</reference>